<dbReference type="CDD" id="cd04301">
    <property type="entry name" value="NAT_SF"/>
    <property type="match status" value="1"/>
</dbReference>
<dbReference type="SUPFAM" id="SSF55729">
    <property type="entry name" value="Acyl-CoA N-acyltransferases (Nat)"/>
    <property type="match status" value="1"/>
</dbReference>
<dbReference type="Pfam" id="PF00583">
    <property type="entry name" value="Acetyltransf_1"/>
    <property type="match status" value="1"/>
</dbReference>
<dbReference type="PROSITE" id="PS51186">
    <property type="entry name" value="GNAT"/>
    <property type="match status" value="1"/>
</dbReference>
<evidence type="ECO:0000259" key="1">
    <source>
        <dbReference type="PROSITE" id="PS51186"/>
    </source>
</evidence>
<dbReference type="Gene3D" id="3.40.630.30">
    <property type="match status" value="1"/>
</dbReference>
<dbReference type="EMBL" id="DXEU01000060">
    <property type="protein sequence ID" value="HIX51859.1"/>
    <property type="molecule type" value="Genomic_DNA"/>
</dbReference>
<evidence type="ECO:0000313" key="3">
    <source>
        <dbReference type="Proteomes" id="UP000886780"/>
    </source>
</evidence>
<sequence>MEKKSGHSACEAVIRRACEADMEEILQLVGDVFEEEQGIPRALNPIPPENCPQWWCAEAEGRIVGAMAAFVEDGSWHVGRLAVSGAMRGRHIATGLMKTVAASVFDQGADCIYMEARDITVAIVKKLGGRVTGEPVLFYGERLTPAVLERGRFEG</sequence>
<dbReference type="InterPro" id="IPR016181">
    <property type="entry name" value="Acyl_CoA_acyltransferase"/>
</dbReference>
<dbReference type="InterPro" id="IPR000182">
    <property type="entry name" value="GNAT_dom"/>
</dbReference>
<name>A0A9D1W3R2_9FIRM</name>
<gene>
    <name evidence="2" type="ORF">IAA28_03505</name>
</gene>
<evidence type="ECO:0000313" key="2">
    <source>
        <dbReference type="EMBL" id="HIX51859.1"/>
    </source>
</evidence>
<feature type="domain" description="N-acetyltransferase" evidence="1">
    <location>
        <begin position="12"/>
        <end position="154"/>
    </location>
</feature>
<protein>
    <submittedName>
        <fullName evidence="2">GNAT family N-acetyltransferase</fullName>
    </submittedName>
</protein>
<accession>A0A9D1W3R2</accession>
<proteinExistence type="predicted"/>
<reference evidence="2" key="1">
    <citation type="journal article" date="2021" name="PeerJ">
        <title>Extensive microbial diversity within the chicken gut microbiome revealed by metagenomics and culture.</title>
        <authorList>
            <person name="Gilroy R."/>
            <person name="Ravi A."/>
            <person name="Getino M."/>
            <person name="Pursley I."/>
            <person name="Horton D.L."/>
            <person name="Alikhan N.F."/>
            <person name="Baker D."/>
            <person name="Gharbi K."/>
            <person name="Hall N."/>
            <person name="Watson M."/>
            <person name="Adriaenssens E.M."/>
            <person name="Foster-Nyarko E."/>
            <person name="Jarju S."/>
            <person name="Secka A."/>
            <person name="Antonio M."/>
            <person name="Oren A."/>
            <person name="Chaudhuri R.R."/>
            <person name="La Ragione R."/>
            <person name="Hildebrand F."/>
            <person name="Pallen M.J."/>
        </authorList>
    </citation>
    <scope>NUCLEOTIDE SEQUENCE</scope>
    <source>
        <strain evidence="2">ChiGjej4B4-12881</strain>
    </source>
</reference>
<dbReference type="GO" id="GO:0016747">
    <property type="term" value="F:acyltransferase activity, transferring groups other than amino-acyl groups"/>
    <property type="evidence" value="ECO:0007669"/>
    <property type="project" value="InterPro"/>
</dbReference>
<reference evidence="2" key="2">
    <citation type="submission" date="2021-04" db="EMBL/GenBank/DDBJ databases">
        <authorList>
            <person name="Gilroy R."/>
        </authorList>
    </citation>
    <scope>NUCLEOTIDE SEQUENCE</scope>
    <source>
        <strain evidence="2">ChiGjej4B4-12881</strain>
    </source>
</reference>
<dbReference type="AlphaFoldDB" id="A0A9D1W3R2"/>
<organism evidence="2 3">
    <name type="scientific">Candidatus Lachnoclostridium stercoripullorum</name>
    <dbReference type="NCBI Taxonomy" id="2838635"/>
    <lineage>
        <taxon>Bacteria</taxon>
        <taxon>Bacillati</taxon>
        <taxon>Bacillota</taxon>
        <taxon>Clostridia</taxon>
        <taxon>Lachnospirales</taxon>
        <taxon>Lachnospiraceae</taxon>
    </lineage>
</organism>
<dbReference type="Proteomes" id="UP000886780">
    <property type="component" value="Unassembled WGS sequence"/>
</dbReference>
<comment type="caution">
    <text evidence="2">The sequence shown here is derived from an EMBL/GenBank/DDBJ whole genome shotgun (WGS) entry which is preliminary data.</text>
</comment>